<gene>
    <name evidence="1" type="ORF">DHEL01_v212457</name>
</gene>
<dbReference type="EMBL" id="MAVT02002605">
    <property type="protein sequence ID" value="POS69150.1"/>
    <property type="molecule type" value="Genomic_DNA"/>
</dbReference>
<dbReference type="AlphaFoldDB" id="A0A2P5HFW8"/>
<name>A0A2P5HFW8_DIAHE</name>
<proteinExistence type="predicted"/>
<evidence type="ECO:0000313" key="2">
    <source>
        <dbReference type="Proteomes" id="UP000094444"/>
    </source>
</evidence>
<accession>A0A2P5HFW8</accession>
<comment type="caution">
    <text evidence="1">The sequence shown here is derived from an EMBL/GenBank/DDBJ whole genome shotgun (WGS) entry which is preliminary data.</text>
</comment>
<keyword evidence="2" id="KW-1185">Reference proteome</keyword>
<reference evidence="1" key="1">
    <citation type="submission" date="2017-09" db="EMBL/GenBank/DDBJ databases">
        <title>Polyketide synthases of a Diaporthe helianthi virulent isolate.</title>
        <authorList>
            <person name="Baroncelli R."/>
        </authorList>
    </citation>
    <scope>NUCLEOTIDE SEQUENCE [LARGE SCALE GENOMIC DNA]</scope>
    <source>
        <strain evidence="1">7/96</strain>
    </source>
</reference>
<evidence type="ECO:0000313" key="1">
    <source>
        <dbReference type="EMBL" id="POS69150.1"/>
    </source>
</evidence>
<dbReference type="Proteomes" id="UP000094444">
    <property type="component" value="Unassembled WGS sequence"/>
</dbReference>
<dbReference type="OrthoDB" id="4968808at2759"/>
<organism evidence="1 2">
    <name type="scientific">Diaporthe helianthi</name>
    <dbReference type="NCBI Taxonomy" id="158607"/>
    <lineage>
        <taxon>Eukaryota</taxon>
        <taxon>Fungi</taxon>
        <taxon>Dikarya</taxon>
        <taxon>Ascomycota</taxon>
        <taxon>Pezizomycotina</taxon>
        <taxon>Sordariomycetes</taxon>
        <taxon>Sordariomycetidae</taxon>
        <taxon>Diaporthales</taxon>
        <taxon>Diaporthaceae</taxon>
        <taxon>Diaporthe</taxon>
    </lineage>
</organism>
<dbReference type="InParanoid" id="A0A2P5HFW8"/>
<sequence length="87" mass="9233">MRLTSTSSTFFRTPTTSDWDKAKLGDAVSFICPYSGGFKWKADITGNWDWIKTTLCGLNRGGYAQIVGGSGDWTSGTPGSVTATAGD</sequence>
<protein>
    <submittedName>
        <fullName evidence="1">Uncharacterized protein</fullName>
    </submittedName>
</protein>